<protein>
    <submittedName>
        <fullName evidence="2">Uncharacterized protein</fullName>
    </submittedName>
</protein>
<evidence type="ECO:0000313" key="3">
    <source>
        <dbReference type="Proteomes" id="UP000598297"/>
    </source>
</evidence>
<reference evidence="2" key="1">
    <citation type="submission" date="2020-01" db="EMBL/GenBank/DDBJ databases">
        <title>Whole-genome analyses of novel actinobacteria.</title>
        <authorList>
            <person name="Sahin N."/>
        </authorList>
    </citation>
    <scope>NUCLEOTIDE SEQUENCE</scope>
    <source>
        <strain evidence="2">YC537</strain>
    </source>
</reference>
<organism evidence="2 3">
    <name type="scientific">Streptomyces boluensis</name>
    <dbReference type="NCBI Taxonomy" id="1775135"/>
    <lineage>
        <taxon>Bacteria</taxon>
        <taxon>Bacillati</taxon>
        <taxon>Actinomycetota</taxon>
        <taxon>Actinomycetes</taxon>
        <taxon>Kitasatosporales</taxon>
        <taxon>Streptomycetaceae</taxon>
        <taxon>Streptomyces</taxon>
    </lineage>
</organism>
<proteinExistence type="predicted"/>
<name>A0A964XLC5_9ACTN</name>
<gene>
    <name evidence="2" type="ORF">GUY60_09240</name>
</gene>
<dbReference type="AlphaFoldDB" id="A0A964XLC5"/>
<dbReference type="Proteomes" id="UP000598297">
    <property type="component" value="Unassembled WGS sequence"/>
</dbReference>
<sequence length="68" mass="7394">MKRWMVGVWLVLVVGGWALTEYGNDSIEPSSGRTEPEPTAPSVPGDAECPTREREPGTIVACSYKVDD</sequence>
<comment type="caution">
    <text evidence="2">The sequence shown here is derived from an EMBL/GenBank/DDBJ whole genome shotgun (WGS) entry which is preliminary data.</text>
</comment>
<dbReference type="EMBL" id="JAAAHS010000046">
    <property type="protein sequence ID" value="NBE51607.1"/>
    <property type="molecule type" value="Genomic_DNA"/>
</dbReference>
<keyword evidence="3" id="KW-1185">Reference proteome</keyword>
<evidence type="ECO:0000313" key="2">
    <source>
        <dbReference type="EMBL" id="NBE51607.1"/>
    </source>
</evidence>
<feature type="region of interest" description="Disordered" evidence="1">
    <location>
        <begin position="24"/>
        <end position="68"/>
    </location>
</feature>
<accession>A0A964XLC5</accession>
<dbReference type="RefSeq" id="WP_161695762.1">
    <property type="nucleotide sequence ID" value="NZ_JAAAHS010000046.1"/>
</dbReference>
<evidence type="ECO:0000256" key="1">
    <source>
        <dbReference type="SAM" id="MobiDB-lite"/>
    </source>
</evidence>